<name>A0AAJ0ICF1_9PEZI</name>
<sequence length="500" mass="55828">MSPSDPMPKLRHQNIDTAHVQLPQPVVTNLGCRSATPGRKHKLNAYAFQQDAIVTFKGYQYVAYWSNAGPDDGDTLYLCVARRLLRPRSGMPVLSNEDQVNKKAAYGWEVLELRDYKQTVDDGHNTISLGICPGDGTIHLAFDHHCDILRYRYSKRHVATQPRTISWRPDIFSATLDCLPGILSTHKPLRDVTYPRFGFLGENMFFSHRDGKAGLGNDHLYTYSGKDGRYEYIGPYLTGVQSSPYVNGMTSRDGVLYVTWVYRGFVEYPGWDDPLDTKHKQQAGPNGAENNHNICYAYSDADGYVWKNGCGEVIADLRDPAKFPTGVRGSERTIKNDCSGIAAFDVPKGKGLMNQEAQAVDQEGGVHVLNRDMMNEGGAYLWKHYYRSPDGTWTQRALQVITDGSKRGQLAISKTGDLYAILPDSTTKSMRILRASKASEFADYREVWKGDGLGGEPLVDSARLEYDNVLSVFARHNPVNSAKQAAESQAISILDFELFV</sequence>
<dbReference type="Proteomes" id="UP001285908">
    <property type="component" value="Unassembled WGS sequence"/>
</dbReference>
<gene>
    <name evidence="1" type="ORF">B0T23DRAFT_373761</name>
</gene>
<comment type="caution">
    <text evidence="1">The sequence shown here is derived from an EMBL/GenBank/DDBJ whole genome shotgun (WGS) entry which is preliminary data.</text>
</comment>
<dbReference type="EMBL" id="JAULSX010000002">
    <property type="protein sequence ID" value="KAK3497207.1"/>
    <property type="molecule type" value="Genomic_DNA"/>
</dbReference>
<dbReference type="GeneID" id="87874436"/>
<dbReference type="AlphaFoldDB" id="A0AAJ0ICF1"/>
<evidence type="ECO:0008006" key="3">
    <source>
        <dbReference type="Google" id="ProtNLM"/>
    </source>
</evidence>
<keyword evidence="2" id="KW-1185">Reference proteome</keyword>
<evidence type="ECO:0000313" key="2">
    <source>
        <dbReference type="Proteomes" id="UP001285908"/>
    </source>
</evidence>
<proteinExistence type="predicted"/>
<accession>A0AAJ0ICF1</accession>
<evidence type="ECO:0000313" key="1">
    <source>
        <dbReference type="EMBL" id="KAK3497207.1"/>
    </source>
</evidence>
<reference evidence="1 2" key="1">
    <citation type="journal article" date="2023" name="Mol. Phylogenet. Evol.">
        <title>Genome-scale phylogeny and comparative genomics of the fungal order Sordariales.</title>
        <authorList>
            <person name="Hensen N."/>
            <person name="Bonometti L."/>
            <person name="Westerberg I."/>
            <person name="Brannstrom I.O."/>
            <person name="Guillou S."/>
            <person name="Cros-Aarteil S."/>
            <person name="Calhoun S."/>
            <person name="Haridas S."/>
            <person name="Kuo A."/>
            <person name="Mondo S."/>
            <person name="Pangilinan J."/>
            <person name="Riley R."/>
            <person name="LaButti K."/>
            <person name="Andreopoulos B."/>
            <person name="Lipzen A."/>
            <person name="Chen C."/>
            <person name="Yan M."/>
            <person name="Daum C."/>
            <person name="Ng V."/>
            <person name="Clum A."/>
            <person name="Steindorff A."/>
            <person name="Ohm R.A."/>
            <person name="Martin F."/>
            <person name="Silar P."/>
            <person name="Natvig D.O."/>
            <person name="Lalanne C."/>
            <person name="Gautier V."/>
            <person name="Ament-Velasquez S.L."/>
            <person name="Kruys A."/>
            <person name="Hutchinson M.I."/>
            <person name="Powell A.J."/>
            <person name="Barry K."/>
            <person name="Miller A.N."/>
            <person name="Grigoriev I.V."/>
            <person name="Debuchy R."/>
            <person name="Gladieux P."/>
            <person name="Hiltunen Thoren M."/>
            <person name="Johannesson H."/>
        </authorList>
    </citation>
    <scope>NUCLEOTIDE SEQUENCE [LARGE SCALE GENOMIC DNA]</scope>
    <source>
        <strain evidence="1 2">FGSC 10403</strain>
    </source>
</reference>
<organism evidence="1 2">
    <name type="scientific">Neurospora hispaniola</name>
    <dbReference type="NCBI Taxonomy" id="588809"/>
    <lineage>
        <taxon>Eukaryota</taxon>
        <taxon>Fungi</taxon>
        <taxon>Dikarya</taxon>
        <taxon>Ascomycota</taxon>
        <taxon>Pezizomycotina</taxon>
        <taxon>Sordariomycetes</taxon>
        <taxon>Sordariomycetidae</taxon>
        <taxon>Sordariales</taxon>
        <taxon>Sordariaceae</taxon>
        <taxon>Neurospora</taxon>
    </lineage>
</organism>
<dbReference type="Pfam" id="PF15892">
    <property type="entry name" value="BNR_4"/>
    <property type="match status" value="1"/>
</dbReference>
<protein>
    <recommendedName>
        <fullName evidence="3">Dockerin type 1</fullName>
    </recommendedName>
</protein>
<dbReference type="RefSeq" id="XP_062695471.1">
    <property type="nucleotide sequence ID" value="XM_062836814.1"/>
</dbReference>